<evidence type="ECO:0000313" key="2">
    <source>
        <dbReference type="EMBL" id="GHG07716.1"/>
    </source>
</evidence>
<dbReference type="EMBL" id="BNCK01000016">
    <property type="protein sequence ID" value="GHG07716.1"/>
    <property type="molecule type" value="Genomic_DNA"/>
</dbReference>
<dbReference type="NCBIfam" id="TIGR03736">
    <property type="entry name" value="PRTRC_ThiF"/>
    <property type="match status" value="1"/>
</dbReference>
<proteinExistence type="predicted"/>
<comment type="caution">
    <text evidence="2">The sequence shown here is derived from an EMBL/GenBank/DDBJ whole genome shotgun (WGS) entry which is preliminary data.</text>
</comment>
<sequence length="236" mass="26729">MFNTPHHLLNNTVKVSVVGCGGTGSYVLSMLAQMHYLLNKLSDNQAGLFVTAYDDDTVSEFNCGRQNFYMMDVGLNKAEVLMQRINIGFGSNWRAIAKRFDISDFQDDVLITCVDNIKTRVDIGQSNTNSYRDTFWIDGGNGESDGQVILGHLNKKAEHRLANFYDIYADTLQDIVEDERDSCSHADSLRRQDWGVNHQSALMICQLLWRMLRHGKLDYHGTMFDLKAGESVPFSL</sequence>
<dbReference type="CDD" id="cd01483">
    <property type="entry name" value="E1_enzyme_family"/>
    <property type="match status" value="1"/>
</dbReference>
<dbReference type="Proteomes" id="UP000623842">
    <property type="component" value="Unassembled WGS sequence"/>
</dbReference>
<dbReference type="SUPFAM" id="SSF69572">
    <property type="entry name" value="Activating enzymes of the ubiquitin-like proteins"/>
    <property type="match status" value="1"/>
</dbReference>
<dbReference type="AlphaFoldDB" id="A0A919BRI7"/>
<feature type="domain" description="THIF-type NAD/FAD binding fold" evidence="1">
    <location>
        <begin position="12"/>
        <end position="154"/>
    </location>
</feature>
<accession>A0A919BRI7</accession>
<evidence type="ECO:0000259" key="1">
    <source>
        <dbReference type="Pfam" id="PF00899"/>
    </source>
</evidence>
<reference evidence="2" key="1">
    <citation type="journal article" date="2014" name="Int. J. Syst. Evol. Microbiol.">
        <title>Complete genome sequence of Corynebacterium casei LMG S-19264T (=DSM 44701T), isolated from a smear-ripened cheese.</title>
        <authorList>
            <consortium name="US DOE Joint Genome Institute (JGI-PGF)"/>
            <person name="Walter F."/>
            <person name="Albersmeier A."/>
            <person name="Kalinowski J."/>
            <person name="Ruckert C."/>
        </authorList>
    </citation>
    <scope>NUCLEOTIDE SEQUENCE</scope>
    <source>
        <strain evidence="2">KCTC 42731</strain>
    </source>
</reference>
<gene>
    <name evidence="2" type="ORF">GCM10017161_41730</name>
</gene>
<name>A0A919BRI7_9GAMM</name>
<dbReference type="InterPro" id="IPR035985">
    <property type="entry name" value="Ubiquitin-activating_enz"/>
</dbReference>
<dbReference type="Pfam" id="PF00899">
    <property type="entry name" value="ThiF"/>
    <property type="match status" value="1"/>
</dbReference>
<reference evidence="2" key="2">
    <citation type="submission" date="2020-09" db="EMBL/GenBank/DDBJ databases">
        <authorList>
            <person name="Sun Q."/>
            <person name="Kim S."/>
        </authorList>
    </citation>
    <scope>NUCLEOTIDE SEQUENCE</scope>
    <source>
        <strain evidence="2">KCTC 42731</strain>
    </source>
</reference>
<dbReference type="InterPro" id="IPR022500">
    <property type="entry name" value="PRTRC_ThiF"/>
</dbReference>
<evidence type="ECO:0000313" key="3">
    <source>
        <dbReference type="Proteomes" id="UP000623842"/>
    </source>
</evidence>
<organism evidence="2 3">
    <name type="scientific">Thalassotalea marina</name>
    <dbReference type="NCBI Taxonomy" id="1673741"/>
    <lineage>
        <taxon>Bacteria</taxon>
        <taxon>Pseudomonadati</taxon>
        <taxon>Pseudomonadota</taxon>
        <taxon>Gammaproteobacteria</taxon>
        <taxon>Alteromonadales</taxon>
        <taxon>Colwelliaceae</taxon>
        <taxon>Thalassotalea</taxon>
    </lineage>
</organism>
<protein>
    <recommendedName>
        <fullName evidence="1">THIF-type NAD/FAD binding fold domain-containing protein</fullName>
    </recommendedName>
</protein>
<dbReference type="Gene3D" id="3.40.50.720">
    <property type="entry name" value="NAD(P)-binding Rossmann-like Domain"/>
    <property type="match status" value="1"/>
</dbReference>
<keyword evidence="3" id="KW-1185">Reference proteome</keyword>
<dbReference type="InterPro" id="IPR000594">
    <property type="entry name" value="ThiF_NAD_FAD-bd"/>
</dbReference>
<dbReference type="GO" id="GO:0008641">
    <property type="term" value="F:ubiquitin-like modifier activating enzyme activity"/>
    <property type="evidence" value="ECO:0007669"/>
    <property type="project" value="InterPro"/>
</dbReference>
<dbReference type="RefSeq" id="WP_189774811.1">
    <property type="nucleotide sequence ID" value="NZ_BNCK01000016.1"/>
</dbReference>